<sequence length="209" mass="23192">MDESLRQAIDALRASITQAYDGMDENLRNVIDALKASPSITQADDDEIINVLYALIRANPKLLDSIDKIPFVNTPLHIAASAGRTHFAIEVLRLNPSFGRKLNPNGLSTLDLALRNGHSETVRRLIKIESRLIQSIENLTIRGESAVHIAVGNGRSEGLEIIFGWLRWTGKEDVANWKDENGNTALHIAASTIQPEPRYDLFRGSKRFG</sequence>
<dbReference type="OrthoDB" id="674805at2759"/>
<dbReference type="Pfam" id="PF12796">
    <property type="entry name" value="Ank_2"/>
    <property type="match status" value="1"/>
</dbReference>
<keyword evidence="2" id="KW-1185">Reference proteome</keyword>
<accession>A0A5J5A674</accession>
<evidence type="ECO:0000313" key="1">
    <source>
        <dbReference type="EMBL" id="KAA8525488.1"/>
    </source>
</evidence>
<dbReference type="SUPFAM" id="SSF48403">
    <property type="entry name" value="Ankyrin repeat"/>
    <property type="match status" value="1"/>
</dbReference>
<evidence type="ECO:0000313" key="2">
    <source>
        <dbReference type="Proteomes" id="UP000325577"/>
    </source>
</evidence>
<dbReference type="AlphaFoldDB" id="A0A5J5A674"/>
<reference evidence="1 2" key="1">
    <citation type="submission" date="2019-09" db="EMBL/GenBank/DDBJ databases">
        <title>A chromosome-level genome assembly of the Chinese tupelo Nyssa sinensis.</title>
        <authorList>
            <person name="Yang X."/>
            <person name="Kang M."/>
            <person name="Yang Y."/>
            <person name="Xiong H."/>
            <person name="Wang M."/>
            <person name="Zhang Z."/>
            <person name="Wang Z."/>
            <person name="Wu H."/>
            <person name="Ma T."/>
            <person name="Liu J."/>
            <person name="Xi Z."/>
        </authorList>
    </citation>
    <scope>NUCLEOTIDE SEQUENCE [LARGE SCALE GENOMIC DNA]</scope>
    <source>
        <strain evidence="1">J267</strain>
        <tissue evidence="1">Leaf</tissue>
    </source>
</reference>
<name>A0A5J5A674_9ASTE</name>
<gene>
    <name evidence="1" type="ORF">F0562_007343</name>
</gene>
<organism evidence="1 2">
    <name type="scientific">Nyssa sinensis</name>
    <dbReference type="NCBI Taxonomy" id="561372"/>
    <lineage>
        <taxon>Eukaryota</taxon>
        <taxon>Viridiplantae</taxon>
        <taxon>Streptophyta</taxon>
        <taxon>Embryophyta</taxon>
        <taxon>Tracheophyta</taxon>
        <taxon>Spermatophyta</taxon>
        <taxon>Magnoliopsida</taxon>
        <taxon>eudicotyledons</taxon>
        <taxon>Gunneridae</taxon>
        <taxon>Pentapetalae</taxon>
        <taxon>asterids</taxon>
        <taxon>Cornales</taxon>
        <taxon>Nyssaceae</taxon>
        <taxon>Nyssa</taxon>
    </lineage>
</organism>
<protein>
    <submittedName>
        <fullName evidence="1">Uncharacterized protein</fullName>
    </submittedName>
</protein>
<dbReference type="PANTHER" id="PTHR24128:SF24">
    <property type="entry name" value="ANKYRIN REPEAT PROTEIN"/>
    <property type="match status" value="1"/>
</dbReference>
<dbReference type="InterPro" id="IPR036770">
    <property type="entry name" value="Ankyrin_rpt-contain_sf"/>
</dbReference>
<dbReference type="EMBL" id="CM018046">
    <property type="protein sequence ID" value="KAA8525488.1"/>
    <property type="molecule type" value="Genomic_DNA"/>
</dbReference>
<dbReference type="Proteomes" id="UP000325577">
    <property type="component" value="Linkage Group LG3"/>
</dbReference>
<dbReference type="PANTHER" id="PTHR24128">
    <property type="entry name" value="HOMEOBOX PROTEIN WARIAI"/>
    <property type="match status" value="1"/>
</dbReference>
<proteinExistence type="predicted"/>
<dbReference type="InterPro" id="IPR002110">
    <property type="entry name" value="Ankyrin_rpt"/>
</dbReference>
<dbReference type="Gene3D" id="1.25.40.20">
    <property type="entry name" value="Ankyrin repeat-containing domain"/>
    <property type="match status" value="1"/>
</dbReference>